<feature type="non-terminal residue" evidence="1">
    <location>
        <position position="237"/>
    </location>
</feature>
<sequence>FREVEGMKVLSMILNEWKGQTEFEDSYDTLRSELEFRNVDPIYICNALILQARRLRGLTGIKPKNAKAARKLVVEAGEIWNRNYGPNLGEGRLEFPEEDFCLVPNRLYKTVIDVQQILCDARFDDMSKVEKNARDMIAELSDEDVDWGGDHRPNLILKWWMFQVMLRSSAVCMDLDIWKEARKGMEDIEGDKKLPAPVHSYLSDIKGRSQWFSPSISKQNVPYNDLMKMRVLLSDWN</sequence>
<gene>
    <name evidence="1" type="ORF">METZ01_LOCUS493275</name>
</gene>
<protein>
    <submittedName>
        <fullName evidence="1">Uncharacterized protein</fullName>
    </submittedName>
</protein>
<dbReference type="AlphaFoldDB" id="A0A383D7S1"/>
<accession>A0A383D7S1</accession>
<proteinExistence type="predicted"/>
<reference evidence="1" key="1">
    <citation type="submission" date="2018-05" db="EMBL/GenBank/DDBJ databases">
        <authorList>
            <person name="Lanie J.A."/>
            <person name="Ng W.-L."/>
            <person name="Kazmierczak K.M."/>
            <person name="Andrzejewski T.M."/>
            <person name="Davidsen T.M."/>
            <person name="Wayne K.J."/>
            <person name="Tettelin H."/>
            <person name="Glass J.I."/>
            <person name="Rusch D."/>
            <person name="Podicherti R."/>
            <person name="Tsui H.-C.T."/>
            <person name="Winkler M.E."/>
        </authorList>
    </citation>
    <scope>NUCLEOTIDE SEQUENCE</scope>
</reference>
<dbReference type="EMBL" id="UINC01214957">
    <property type="protein sequence ID" value="SVE40421.1"/>
    <property type="molecule type" value="Genomic_DNA"/>
</dbReference>
<feature type="non-terminal residue" evidence="1">
    <location>
        <position position="1"/>
    </location>
</feature>
<evidence type="ECO:0000313" key="1">
    <source>
        <dbReference type="EMBL" id="SVE40421.1"/>
    </source>
</evidence>
<organism evidence="1">
    <name type="scientific">marine metagenome</name>
    <dbReference type="NCBI Taxonomy" id="408172"/>
    <lineage>
        <taxon>unclassified sequences</taxon>
        <taxon>metagenomes</taxon>
        <taxon>ecological metagenomes</taxon>
    </lineage>
</organism>
<name>A0A383D7S1_9ZZZZ</name>